<proteinExistence type="predicted"/>
<dbReference type="Proteomes" id="UP000476064">
    <property type="component" value="Chromosome"/>
</dbReference>
<keyword evidence="1" id="KW-0812">Transmembrane</keyword>
<keyword evidence="3" id="KW-1185">Reference proteome</keyword>
<keyword evidence="1" id="KW-1133">Transmembrane helix</keyword>
<sequence>MLHAQAQDTHMIPPAVTAMSAAATSDSAVSDLIIAHCDYRLSPDGLPMIELSVMNPDISAIGADLTVSLTHAVQSAQDEYRYVDVGGGKLKGSFAFMPGKEAQVIFRHVPLLMQGEYEAEIRLKHGKESQLRRLDFDISEQEAELAKSAWAQSKSGVSGRRAGISFARGIGSILLASCTLALAAVRLWRTRRIGMNGGRNNDQ</sequence>
<dbReference type="RefSeq" id="WP_162357824.1">
    <property type="nucleotide sequence ID" value="NZ_CP048209.1"/>
</dbReference>
<reference evidence="2 3" key="1">
    <citation type="submission" date="2020-01" db="EMBL/GenBank/DDBJ databases">
        <title>Paenibacillus sp. nov., isolated from tomato rhizosphere.</title>
        <authorList>
            <person name="Weon H.-Y."/>
            <person name="Lee S.A."/>
        </authorList>
    </citation>
    <scope>NUCLEOTIDE SEQUENCE [LARGE SCALE GENOMIC DNA]</scope>
    <source>
        <strain evidence="2 3">12200R-189</strain>
    </source>
</reference>
<accession>A0A6C0G6L9</accession>
<gene>
    <name evidence="2" type="ORF">GXP70_16415</name>
</gene>
<feature type="transmembrane region" description="Helical" evidence="1">
    <location>
        <begin position="166"/>
        <end position="185"/>
    </location>
</feature>
<organism evidence="2 3">
    <name type="scientific">Paenibacillus lycopersici</name>
    <dbReference type="NCBI Taxonomy" id="2704462"/>
    <lineage>
        <taxon>Bacteria</taxon>
        <taxon>Bacillati</taxon>
        <taxon>Bacillota</taxon>
        <taxon>Bacilli</taxon>
        <taxon>Bacillales</taxon>
        <taxon>Paenibacillaceae</taxon>
        <taxon>Paenibacillus</taxon>
    </lineage>
</organism>
<dbReference type="AlphaFoldDB" id="A0A6C0G6L9"/>
<keyword evidence="1" id="KW-0472">Membrane</keyword>
<protein>
    <submittedName>
        <fullName evidence="2">Uncharacterized protein</fullName>
    </submittedName>
</protein>
<evidence type="ECO:0000313" key="3">
    <source>
        <dbReference type="Proteomes" id="UP000476064"/>
    </source>
</evidence>
<dbReference type="KEGG" id="plyc:GXP70_16415"/>
<evidence type="ECO:0000256" key="1">
    <source>
        <dbReference type="SAM" id="Phobius"/>
    </source>
</evidence>
<evidence type="ECO:0000313" key="2">
    <source>
        <dbReference type="EMBL" id="QHT61385.1"/>
    </source>
</evidence>
<dbReference type="EMBL" id="CP048209">
    <property type="protein sequence ID" value="QHT61385.1"/>
    <property type="molecule type" value="Genomic_DNA"/>
</dbReference>
<name>A0A6C0G6L9_9BACL</name>